<dbReference type="CDD" id="cd00212">
    <property type="entry name" value="PTS_IIB_glc"/>
    <property type="match status" value="1"/>
</dbReference>
<evidence type="ECO:0000256" key="5">
    <source>
        <dbReference type="ARBA" id="ARBA00022679"/>
    </source>
</evidence>
<dbReference type="PROSITE" id="PS51098">
    <property type="entry name" value="PTS_EIIB_TYPE_1"/>
    <property type="match status" value="1"/>
</dbReference>
<dbReference type="PANTHER" id="PTHR30175">
    <property type="entry name" value="PHOSPHOTRANSFERASE SYSTEM TRANSPORT PROTEIN"/>
    <property type="match status" value="1"/>
</dbReference>
<dbReference type="GO" id="GO:0005886">
    <property type="term" value="C:plasma membrane"/>
    <property type="evidence" value="ECO:0007669"/>
    <property type="project" value="UniProtKB-SubCell"/>
</dbReference>
<dbReference type="FunFam" id="3.30.1360.60:FF:000001">
    <property type="entry name" value="PTS system glucose-specific IIBC component PtsG"/>
    <property type="match status" value="1"/>
</dbReference>
<evidence type="ECO:0000259" key="14">
    <source>
        <dbReference type="PROSITE" id="PS51098"/>
    </source>
</evidence>
<evidence type="ECO:0000256" key="4">
    <source>
        <dbReference type="ARBA" id="ARBA00022597"/>
    </source>
</evidence>
<feature type="domain" description="PTS EIIC type-1" evidence="15">
    <location>
        <begin position="115"/>
        <end position="472"/>
    </location>
</feature>
<evidence type="ECO:0000256" key="2">
    <source>
        <dbReference type="ARBA" id="ARBA00022448"/>
    </source>
</evidence>
<keyword evidence="3" id="KW-1003">Cell membrane</keyword>
<evidence type="ECO:0000256" key="12">
    <source>
        <dbReference type="SAM" id="MobiDB-lite"/>
    </source>
</evidence>
<feature type="transmembrane region" description="Helical" evidence="13">
    <location>
        <begin position="371"/>
        <end position="390"/>
    </location>
</feature>
<evidence type="ECO:0000259" key="15">
    <source>
        <dbReference type="PROSITE" id="PS51103"/>
    </source>
</evidence>
<dbReference type="InterPro" id="IPR050558">
    <property type="entry name" value="PTS_Sugar-Specific_Components"/>
</dbReference>
<dbReference type="PROSITE" id="PS01035">
    <property type="entry name" value="PTS_EIIB_TYPE_1_CYS"/>
    <property type="match status" value="1"/>
</dbReference>
<evidence type="ECO:0000256" key="1">
    <source>
        <dbReference type="ARBA" id="ARBA00004651"/>
    </source>
</evidence>
<keyword evidence="4" id="KW-0762">Sugar transport</keyword>
<dbReference type="EMBL" id="FNNC01000001">
    <property type="protein sequence ID" value="SDW08101.1"/>
    <property type="molecule type" value="Genomic_DNA"/>
</dbReference>
<keyword evidence="8" id="KW-0418">Kinase</keyword>
<evidence type="ECO:0000256" key="7">
    <source>
        <dbReference type="ARBA" id="ARBA00022692"/>
    </source>
</evidence>
<protein>
    <submittedName>
        <fullName evidence="16">PTS system sucrose-specific IIB component, Glc family /PTS system sucrose-specific IIC component, Glc family</fullName>
    </submittedName>
</protein>
<evidence type="ECO:0000256" key="6">
    <source>
        <dbReference type="ARBA" id="ARBA00022683"/>
    </source>
</evidence>
<keyword evidence="10 13" id="KW-0472">Membrane</keyword>
<dbReference type="InterPro" id="IPR018113">
    <property type="entry name" value="PTrfase_EIIB_Cys"/>
</dbReference>
<dbReference type="InterPro" id="IPR013013">
    <property type="entry name" value="PTS_EIIC_1"/>
</dbReference>
<dbReference type="Gene3D" id="3.30.1360.60">
    <property type="entry name" value="Glucose permease domain IIB"/>
    <property type="match status" value="1"/>
</dbReference>
<feature type="region of interest" description="Disordered" evidence="12">
    <location>
        <begin position="88"/>
        <end position="107"/>
    </location>
</feature>
<gene>
    <name evidence="16" type="ORF">SAMN05421781_0376</name>
</gene>
<keyword evidence="6" id="KW-0598">Phosphotransferase system</keyword>
<dbReference type="GO" id="GO:0016301">
    <property type="term" value="F:kinase activity"/>
    <property type="evidence" value="ECO:0007669"/>
    <property type="project" value="UniProtKB-KW"/>
</dbReference>
<organism evidence="16 17">
    <name type="scientific">Marinococcus luteus</name>
    <dbReference type="NCBI Taxonomy" id="1122204"/>
    <lineage>
        <taxon>Bacteria</taxon>
        <taxon>Bacillati</taxon>
        <taxon>Bacillota</taxon>
        <taxon>Bacilli</taxon>
        <taxon>Bacillales</taxon>
        <taxon>Bacillaceae</taxon>
        <taxon>Marinococcus</taxon>
    </lineage>
</organism>
<dbReference type="SUPFAM" id="SSF55604">
    <property type="entry name" value="Glucose permease domain IIB"/>
    <property type="match status" value="1"/>
</dbReference>
<dbReference type="GO" id="GO:0008982">
    <property type="term" value="F:protein-N(PI)-phosphohistidine-sugar phosphotransferase activity"/>
    <property type="evidence" value="ECO:0007669"/>
    <property type="project" value="InterPro"/>
</dbReference>
<evidence type="ECO:0000256" key="10">
    <source>
        <dbReference type="ARBA" id="ARBA00023136"/>
    </source>
</evidence>
<sequence>MAKNAKKVAETILASIGGEKNIRKLSHCATRLRLELHDDKLLNKDRLETVDGISGYFFKSGQHQIILGTGFVDKVFAELIRMGVKEESESGESVSDSSEADEAGGRKSSFQQMTKTFANIFIPIIPVLIATGLLMGLRGLLVDGLGIELSDTLLNLSQVLTDTAFVFIPVLVTWSAMKQFGGSPIIGIALGLMLVSPVLPDKWDVTFGDAEPLIFSLPGFDIPITGFQSTILPAVFMGWIAAKIEKAAKKVIPDLLDLLLTPFLTLLLSMLLGLVIVGPVILSIEEMLSSFILFFFELPFGLGGVVYGGLIQFLTITGMHHTMVPISVQMVAESGYDLINPIGTAAIAGQAGAGLAVVFHQRNKIKRTNMVGSVIPAFFGITEPVMFAINLPKVSPFLLGCLGGAVGGWLASLWGLAAAGTGTTMLPGALLYLGDGFFLYIVVILVALSTSLLSTLLVFREPSPTQQEVSKV</sequence>
<evidence type="ECO:0000256" key="11">
    <source>
        <dbReference type="PROSITE-ProRule" id="PRU00421"/>
    </source>
</evidence>
<dbReference type="InterPro" id="IPR036878">
    <property type="entry name" value="Glu_permease_IIB"/>
</dbReference>
<dbReference type="Pfam" id="PF00367">
    <property type="entry name" value="PTS_EIIB"/>
    <property type="match status" value="1"/>
</dbReference>
<reference evidence="16 17" key="1">
    <citation type="submission" date="2016-10" db="EMBL/GenBank/DDBJ databases">
        <authorList>
            <person name="de Groot N.N."/>
        </authorList>
    </citation>
    <scope>NUCLEOTIDE SEQUENCE [LARGE SCALE GENOMIC DNA]</scope>
    <source>
        <strain evidence="16 17">DSM 23126</strain>
    </source>
</reference>
<proteinExistence type="predicted"/>
<evidence type="ECO:0000256" key="13">
    <source>
        <dbReference type="SAM" id="Phobius"/>
    </source>
</evidence>
<dbReference type="OrthoDB" id="9769191at2"/>
<feature type="transmembrane region" description="Helical" evidence="13">
    <location>
        <begin position="153"/>
        <end position="174"/>
    </location>
</feature>
<dbReference type="STRING" id="1122204.SAMN05421781_0376"/>
<name>A0A1H2QLU0_9BACI</name>
<feature type="transmembrane region" description="Helical" evidence="13">
    <location>
        <begin position="263"/>
        <end position="284"/>
    </location>
</feature>
<dbReference type="PROSITE" id="PS51103">
    <property type="entry name" value="PTS_EIIC_TYPE_1"/>
    <property type="match status" value="1"/>
</dbReference>
<dbReference type="GO" id="GO:0009401">
    <property type="term" value="P:phosphoenolpyruvate-dependent sugar phosphotransferase system"/>
    <property type="evidence" value="ECO:0007669"/>
    <property type="project" value="UniProtKB-KW"/>
</dbReference>
<dbReference type="PANTHER" id="PTHR30175:SF7">
    <property type="entry name" value="NEGATIVE REGULATOR OF SACY ACTIVITY"/>
    <property type="match status" value="1"/>
</dbReference>
<dbReference type="InterPro" id="IPR003352">
    <property type="entry name" value="PTS_EIIC"/>
</dbReference>
<keyword evidence="5" id="KW-0808">Transferase</keyword>
<keyword evidence="17" id="KW-1185">Reference proteome</keyword>
<dbReference type="Proteomes" id="UP000199488">
    <property type="component" value="Unassembled WGS sequence"/>
</dbReference>
<keyword evidence="9 13" id="KW-1133">Transmembrane helix</keyword>
<evidence type="ECO:0000256" key="3">
    <source>
        <dbReference type="ARBA" id="ARBA00022475"/>
    </source>
</evidence>
<evidence type="ECO:0000313" key="17">
    <source>
        <dbReference type="Proteomes" id="UP000199488"/>
    </source>
</evidence>
<evidence type="ECO:0000256" key="9">
    <source>
        <dbReference type="ARBA" id="ARBA00022989"/>
    </source>
</evidence>
<keyword evidence="7 13" id="KW-0812">Transmembrane</keyword>
<feature type="transmembrane region" description="Helical" evidence="13">
    <location>
        <begin position="220"/>
        <end position="242"/>
    </location>
</feature>
<feature type="transmembrane region" description="Helical" evidence="13">
    <location>
        <begin position="397"/>
        <end position="417"/>
    </location>
</feature>
<dbReference type="AlphaFoldDB" id="A0A1H2QLU0"/>
<feature type="transmembrane region" description="Helical" evidence="13">
    <location>
        <begin position="290"/>
        <end position="317"/>
    </location>
</feature>
<dbReference type="InterPro" id="IPR001996">
    <property type="entry name" value="PTS_IIB_1"/>
</dbReference>
<dbReference type="RefSeq" id="WP_091610503.1">
    <property type="nucleotide sequence ID" value="NZ_FNNC01000001.1"/>
</dbReference>
<evidence type="ECO:0000313" key="16">
    <source>
        <dbReference type="EMBL" id="SDW08101.1"/>
    </source>
</evidence>
<dbReference type="GO" id="GO:0090589">
    <property type="term" value="F:protein-phosphocysteine-trehalose phosphotransferase system transporter activity"/>
    <property type="evidence" value="ECO:0007669"/>
    <property type="project" value="TreeGrafter"/>
</dbReference>
<dbReference type="Pfam" id="PF02378">
    <property type="entry name" value="PTS_EIIC"/>
    <property type="match status" value="1"/>
</dbReference>
<keyword evidence="2" id="KW-0813">Transport</keyword>
<dbReference type="GO" id="GO:0015771">
    <property type="term" value="P:trehalose transport"/>
    <property type="evidence" value="ECO:0007669"/>
    <property type="project" value="TreeGrafter"/>
</dbReference>
<feature type="domain" description="PTS EIIB type-1" evidence="14">
    <location>
        <begin position="6"/>
        <end position="89"/>
    </location>
</feature>
<evidence type="ECO:0000256" key="8">
    <source>
        <dbReference type="ARBA" id="ARBA00022777"/>
    </source>
</evidence>
<feature type="active site" description="Phosphocysteine intermediate; for EIIB activity" evidence="11">
    <location>
        <position position="28"/>
    </location>
</feature>
<feature type="transmembrane region" description="Helical" evidence="13">
    <location>
        <begin position="437"/>
        <end position="459"/>
    </location>
</feature>
<feature type="transmembrane region" description="Helical" evidence="13">
    <location>
        <begin position="116"/>
        <end position="141"/>
    </location>
</feature>
<comment type="subcellular location">
    <subcellularLocation>
        <location evidence="1">Cell membrane</location>
        <topology evidence="1">Multi-pass membrane protein</topology>
    </subcellularLocation>
</comment>
<feature type="transmembrane region" description="Helical" evidence="13">
    <location>
        <begin position="181"/>
        <end position="200"/>
    </location>
</feature>
<accession>A0A1H2QLU0</accession>